<keyword evidence="3" id="KW-1185">Reference proteome</keyword>
<dbReference type="STRING" id="1796646.A4V02_06450"/>
<dbReference type="OrthoDB" id="9760715at2"/>
<sequence length="332" mass="38325">MSINYDCIFDSTVTFEAFKYQKEAVDAIKDLEYGAIFHEQGLGKTKIAIDILLYWLNNSVDTVIIVTKKTLVLNWITEFQNHTTLTPEILSSKKSDNYYIFNSPVRVIVTNFETISSEKERMKLFLQTRNVAIIIDESTKIKNPEAKLTKDFFELSPYFSHRIIMTGTPIANRPYDIWAQIYFLDMGKSLGSDFNAFRTNCDLTNDLDSDKNKAVTFEKSVSSIFSKIRNFTVRETKNSGIITLPKKNYHTILVPFEDRQRNMYESLCEEMQISVVKGDETILDESPEAIKRLLRLVQITSNPALLDDSYTYTSAKQKKLEELIRDIQLMAN</sequence>
<dbReference type="GO" id="GO:0005524">
    <property type="term" value="F:ATP binding"/>
    <property type="evidence" value="ECO:0007669"/>
    <property type="project" value="InterPro"/>
</dbReference>
<accession>A0A1B1S9E3</accession>
<dbReference type="InterPro" id="IPR027417">
    <property type="entry name" value="P-loop_NTPase"/>
</dbReference>
<dbReference type="SUPFAM" id="SSF52540">
    <property type="entry name" value="P-loop containing nucleoside triphosphate hydrolases"/>
    <property type="match status" value="2"/>
</dbReference>
<dbReference type="KEGG" id="pary:A4V02_06450"/>
<dbReference type="Gene3D" id="3.40.50.10810">
    <property type="entry name" value="Tandem AAA-ATPase domain"/>
    <property type="match status" value="1"/>
</dbReference>
<gene>
    <name evidence="2" type="ORF">A4V02_06450</name>
</gene>
<evidence type="ECO:0000313" key="3">
    <source>
        <dbReference type="Proteomes" id="UP000186351"/>
    </source>
</evidence>
<proteinExistence type="predicted"/>
<accession>A0A1Z2XJC4</accession>
<dbReference type="GeneID" id="65536491"/>
<dbReference type="PANTHER" id="PTHR45629">
    <property type="entry name" value="SNF2/RAD54 FAMILY MEMBER"/>
    <property type="match status" value="1"/>
</dbReference>
<organism evidence="2 3">
    <name type="scientific">Muribaculum intestinale</name>
    <dbReference type="NCBI Taxonomy" id="1796646"/>
    <lineage>
        <taxon>Bacteria</taxon>
        <taxon>Pseudomonadati</taxon>
        <taxon>Bacteroidota</taxon>
        <taxon>Bacteroidia</taxon>
        <taxon>Bacteroidales</taxon>
        <taxon>Muribaculaceae</taxon>
        <taxon>Muribaculum</taxon>
    </lineage>
</organism>
<dbReference type="Pfam" id="PF00176">
    <property type="entry name" value="SNF2-rel_dom"/>
    <property type="match status" value="1"/>
</dbReference>
<evidence type="ECO:0000259" key="1">
    <source>
        <dbReference type="PROSITE" id="PS51192"/>
    </source>
</evidence>
<dbReference type="RefSeq" id="WP_068960726.1">
    <property type="nucleotide sequence ID" value="NZ_CAJTAP010000073.1"/>
</dbReference>
<name>A0A1B1S9E3_9BACT</name>
<dbReference type="SMART" id="SM00487">
    <property type="entry name" value="DEXDc"/>
    <property type="match status" value="1"/>
</dbReference>
<dbReference type="PANTHER" id="PTHR45629:SF7">
    <property type="entry name" value="DNA EXCISION REPAIR PROTEIN ERCC-6-RELATED"/>
    <property type="match status" value="1"/>
</dbReference>
<dbReference type="AlphaFoldDB" id="A0A1B1S9E3"/>
<dbReference type="InterPro" id="IPR014001">
    <property type="entry name" value="Helicase_ATP-bd"/>
</dbReference>
<evidence type="ECO:0000313" key="2">
    <source>
        <dbReference type="EMBL" id="ANU63397.1"/>
    </source>
</evidence>
<dbReference type="InterPro" id="IPR038718">
    <property type="entry name" value="SNF2-like_sf"/>
</dbReference>
<dbReference type="InterPro" id="IPR000330">
    <property type="entry name" value="SNF2_N"/>
</dbReference>
<dbReference type="InterPro" id="IPR050496">
    <property type="entry name" value="SNF2_RAD54_helicase_repair"/>
</dbReference>
<dbReference type="PROSITE" id="PS51192">
    <property type="entry name" value="HELICASE_ATP_BIND_1"/>
    <property type="match status" value="1"/>
</dbReference>
<dbReference type="Proteomes" id="UP000186351">
    <property type="component" value="Chromosome"/>
</dbReference>
<feature type="domain" description="Helicase ATP-binding" evidence="1">
    <location>
        <begin position="25"/>
        <end position="187"/>
    </location>
</feature>
<dbReference type="EMBL" id="CP015402">
    <property type="protein sequence ID" value="ANU63397.1"/>
    <property type="molecule type" value="Genomic_DNA"/>
</dbReference>
<reference evidence="3" key="1">
    <citation type="submission" date="2016-04" db="EMBL/GenBank/DDBJ databases">
        <title>Complete Genome Sequences of Twelve Strains of a Stable Defined Moderately Diverse Mouse Microbiota 2 (sDMDMm2).</title>
        <authorList>
            <person name="Uchimura Y."/>
            <person name="Wyss M."/>
            <person name="Brugiroux S."/>
            <person name="Limenitakis J.P."/>
            <person name="Stecher B."/>
            <person name="McCoy K.D."/>
            <person name="Macpherson A.J."/>
        </authorList>
    </citation>
    <scope>NUCLEOTIDE SEQUENCE [LARGE SCALE GENOMIC DNA]</scope>
    <source>
        <strain evidence="3">YL27</strain>
    </source>
</reference>
<protein>
    <recommendedName>
        <fullName evidence="1">Helicase ATP-binding domain-containing protein</fullName>
    </recommendedName>
</protein>
<dbReference type="Gene3D" id="3.40.50.300">
    <property type="entry name" value="P-loop containing nucleotide triphosphate hydrolases"/>
    <property type="match status" value="1"/>
</dbReference>